<reference evidence="2" key="1">
    <citation type="submission" date="2011-12" db="EMBL/GenBank/DDBJ databases">
        <title>Complete sequence of Methanoregula formicicum SMSP.</title>
        <authorList>
            <person name="Lucas S."/>
            <person name="Han J."/>
            <person name="Lapidus A."/>
            <person name="Cheng J.-F."/>
            <person name="Goodwin L."/>
            <person name="Pitluck S."/>
            <person name="Peters L."/>
            <person name="Ovchinnikova G."/>
            <person name="Teshima H."/>
            <person name="Detter J.C."/>
            <person name="Han C."/>
            <person name="Tapia R."/>
            <person name="Land M."/>
            <person name="Hauser L."/>
            <person name="Kyrpides N."/>
            <person name="Ivanova N."/>
            <person name="Pagani I."/>
            <person name="Imachi H."/>
            <person name="Tamaki H."/>
            <person name="Sekiguchi Y."/>
            <person name="Kamagata Y."/>
            <person name="Cadillo-Quiroz H."/>
            <person name="Zinder S."/>
            <person name="Liu W.-T."/>
            <person name="Woyke T."/>
        </authorList>
    </citation>
    <scope>NUCLEOTIDE SEQUENCE [LARGE SCALE GENOMIC DNA]</scope>
    <source>
        <strain evidence="2">DSM 22288 / NBRC 105244 / SMSP</strain>
    </source>
</reference>
<dbReference type="Proteomes" id="UP000010824">
    <property type="component" value="Chromosome"/>
</dbReference>
<evidence type="ECO:0000313" key="2">
    <source>
        <dbReference type="Proteomes" id="UP000010824"/>
    </source>
</evidence>
<proteinExistence type="predicted"/>
<keyword evidence="2" id="KW-1185">Reference proteome</keyword>
<dbReference type="HOGENOM" id="CLU_440508_0_0_2"/>
<organism evidence="1 2">
    <name type="scientific">Methanoregula formicica (strain DSM 22288 / NBRC 105244 / SMSP)</name>
    <dbReference type="NCBI Taxonomy" id="593750"/>
    <lineage>
        <taxon>Archaea</taxon>
        <taxon>Methanobacteriati</taxon>
        <taxon>Methanobacteriota</taxon>
        <taxon>Stenosarchaea group</taxon>
        <taxon>Methanomicrobia</taxon>
        <taxon>Methanomicrobiales</taxon>
        <taxon>Methanoregulaceae</taxon>
        <taxon>Methanoregula</taxon>
    </lineage>
</organism>
<gene>
    <name evidence="1" type="ordered locus">Metfor_0549</name>
</gene>
<accession>L0HE72</accession>
<protein>
    <submittedName>
        <fullName evidence="1">Uncharacterized protein</fullName>
    </submittedName>
</protein>
<name>L0HE72_METFS</name>
<dbReference type="KEGG" id="mfo:Metfor_0549"/>
<dbReference type="InParanoid" id="L0HE72"/>
<dbReference type="GeneID" id="14308709"/>
<reference evidence="1 2" key="2">
    <citation type="journal article" date="2014" name="Genome Announc.">
        <title>Complete Genome Sequence of Methanoregula formicica SMSPT, a Mesophilic Hydrogenotrophic Methanogen Isolated from a Methanogenic Upflow Anaerobic Sludge Blanket Reactor.</title>
        <authorList>
            <person name="Yamamoto K."/>
            <person name="Tamaki H."/>
            <person name="Cadillo-Quiroz H."/>
            <person name="Imachi H."/>
            <person name="Kyrpides N."/>
            <person name="Woyke T."/>
            <person name="Goodwin L."/>
            <person name="Zinder S.H."/>
            <person name="Kamagata Y."/>
            <person name="Liu W.T."/>
        </authorList>
    </citation>
    <scope>NUCLEOTIDE SEQUENCE [LARGE SCALE GENOMIC DNA]</scope>
    <source>
        <strain evidence="2">DSM 22288 / NBRC 105244 / SMSP</strain>
    </source>
</reference>
<dbReference type="RefSeq" id="WP_015284577.1">
    <property type="nucleotide sequence ID" value="NC_019943.1"/>
</dbReference>
<dbReference type="AlphaFoldDB" id="L0HE72"/>
<sequence length="620" mass="70001">MKEAKYSIKGKIPSEAFRALPTGITMKVYAVRDRKVIGSSAVEKDGSFIIIYSYDVFENKKKTLAIAPALIFGPDLPGDQILRYKFPRTSLLPKDFSAKDETFTISVSTAIIGKIVKSTYVKEYIVPWLKHFFIEWRPCVHVLGCSRINGSLCYDEEPVSKAHVRIYEIRIPYVKPLGTNKIKETVLVAEGDTDIYGYFRTTMRYSLCIFPIHLRLGYVVEVGWIVDGVFQSVYKDPDTKLRKLESDLCEDIHIDKWKVISPDIPEILTGNVFKFDHIGNIPVKYLYTDPTKPFHGYANTTGATDSATLKVVDSAFFGIIKFYANIGDGIKDIVKFYRIKCSYELDGSVVESFIRVPFYCVRESTIAEIPASGFYKTEYMGPDGDLYTYPNPYDTAPDKDWVYKGLVLVLDTRTLPRTYGKFTFTLEPLKADKITPIIVDNPADLSCTLLVDNTAPDGSIGEITGPVGSATSCGFVKLPFQRTESRICDYEPSPYSRKIVRGTITVSFTATDFHKNLYALEIKAKFGNSQCDSPVIIVGPGMRPLKNGCSGTAEYQHYNDVPPADHPSWEGRTDYCGKSPERDWDVCAYEFSLIIYKRLTNGEVAYPWWQYSKFITIIES</sequence>
<dbReference type="EMBL" id="CP003167">
    <property type="protein sequence ID" value="AGB01613.1"/>
    <property type="molecule type" value="Genomic_DNA"/>
</dbReference>
<evidence type="ECO:0000313" key="1">
    <source>
        <dbReference type="EMBL" id="AGB01613.1"/>
    </source>
</evidence>